<keyword evidence="2" id="KW-1185">Reference proteome</keyword>
<evidence type="ECO:0000313" key="2">
    <source>
        <dbReference type="Proteomes" id="UP001204376"/>
    </source>
</evidence>
<comment type="caution">
    <text evidence="1">The sequence shown here is derived from an EMBL/GenBank/DDBJ whole genome shotgun (WGS) entry which is preliminary data.</text>
</comment>
<organism evidence="1 2">
    <name type="scientific">Mucilaginibacter aquariorum</name>
    <dbReference type="NCBI Taxonomy" id="2967225"/>
    <lineage>
        <taxon>Bacteria</taxon>
        <taxon>Pseudomonadati</taxon>
        <taxon>Bacteroidota</taxon>
        <taxon>Sphingobacteriia</taxon>
        <taxon>Sphingobacteriales</taxon>
        <taxon>Sphingobacteriaceae</taxon>
        <taxon>Mucilaginibacter</taxon>
    </lineage>
</organism>
<reference evidence="1 2" key="1">
    <citation type="submission" date="2022-07" db="EMBL/GenBank/DDBJ databases">
        <title>Mucilaginibacter sp. JC4.</title>
        <authorList>
            <person name="Le V."/>
            <person name="Ko S.-R."/>
            <person name="Ahn C.-Y."/>
            <person name="Oh H.-M."/>
        </authorList>
    </citation>
    <scope>NUCLEOTIDE SEQUENCE [LARGE SCALE GENOMIC DNA]</scope>
    <source>
        <strain evidence="1 2">JC4</strain>
    </source>
</reference>
<dbReference type="RefSeq" id="WP_256540601.1">
    <property type="nucleotide sequence ID" value="NZ_JANHOH010000007.1"/>
</dbReference>
<dbReference type="EMBL" id="JANHOH010000007">
    <property type="protein sequence ID" value="MCQ6960421.1"/>
    <property type="molecule type" value="Genomic_DNA"/>
</dbReference>
<gene>
    <name evidence="1" type="ORF">NPE20_20750</name>
</gene>
<accession>A0ABT1T717</accession>
<proteinExistence type="predicted"/>
<evidence type="ECO:0000313" key="1">
    <source>
        <dbReference type="EMBL" id="MCQ6960421.1"/>
    </source>
</evidence>
<name>A0ABT1T717_9SPHI</name>
<protein>
    <submittedName>
        <fullName evidence="1">Uncharacterized protein</fullName>
    </submittedName>
</protein>
<dbReference type="Proteomes" id="UP001204376">
    <property type="component" value="Unassembled WGS sequence"/>
</dbReference>
<sequence>MTNEEKNQLRRDASRLFQCENIPATKDMLHILAECLFQITYLQKDIPINNRADADAKIVLQMILSKTLYLNKMLDGVDFRSFDNKILNNIVDPTLIAVVVRNFCETIATFNLIYTETDDKKLILYNLWAIAGLKFRQRFAQKATTEDNKRKQVEELATINNLVKEIEQTSVYKSLTSEGQASIKKKVKDKDYKIQFIKNDIKPLSWQETISLMDIKEGLMDDMYTYFSLYSHPSNVSVFQFANLFSKQNPHSIKMGIFNISNVIKFVSFFISDYIKLFPDTIKAFESMPLIYQAAINFHNQILRNDGSIINDALSALD</sequence>